<organism evidence="1 2">
    <name type="scientific">Panagrolaimus sp. ES5</name>
    <dbReference type="NCBI Taxonomy" id="591445"/>
    <lineage>
        <taxon>Eukaryota</taxon>
        <taxon>Metazoa</taxon>
        <taxon>Ecdysozoa</taxon>
        <taxon>Nematoda</taxon>
        <taxon>Chromadorea</taxon>
        <taxon>Rhabditida</taxon>
        <taxon>Tylenchina</taxon>
        <taxon>Panagrolaimomorpha</taxon>
        <taxon>Panagrolaimoidea</taxon>
        <taxon>Panagrolaimidae</taxon>
        <taxon>Panagrolaimus</taxon>
    </lineage>
</organism>
<dbReference type="WBParaSite" id="ES5_v2.g5639.t1">
    <property type="protein sequence ID" value="ES5_v2.g5639.t1"/>
    <property type="gene ID" value="ES5_v2.g5639"/>
</dbReference>
<name>A0AC34GNV7_9BILA</name>
<proteinExistence type="predicted"/>
<evidence type="ECO:0000313" key="2">
    <source>
        <dbReference type="WBParaSite" id="ES5_v2.g5639.t1"/>
    </source>
</evidence>
<sequence length="130" mass="15169">MVIRNTLKQNFFTTVESLQNITAKKFFPSAMTHANTASKLFMTYFDNAKTYFFETFGNISKYVTDNYGDQISHVIEFLKHLASDISEALTEIFAKLFKLGKSYADYGYKVAKEYIEKAEKAFHKWQNQRN</sequence>
<evidence type="ECO:0000313" key="1">
    <source>
        <dbReference type="Proteomes" id="UP000887579"/>
    </source>
</evidence>
<dbReference type="Proteomes" id="UP000887579">
    <property type="component" value="Unplaced"/>
</dbReference>
<reference evidence="2" key="1">
    <citation type="submission" date="2022-11" db="UniProtKB">
        <authorList>
            <consortium name="WormBaseParasite"/>
        </authorList>
    </citation>
    <scope>IDENTIFICATION</scope>
</reference>
<accession>A0AC34GNV7</accession>
<protein>
    <submittedName>
        <fullName evidence="2">Uncharacterized protein</fullName>
    </submittedName>
</protein>